<evidence type="ECO:0000256" key="9">
    <source>
        <dbReference type="ARBA" id="ARBA00022777"/>
    </source>
</evidence>
<accession>A0A935C560</accession>
<proteinExistence type="inferred from homology"/>
<evidence type="ECO:0000256" key="7">
    <source>
        <dbReference type="ARBA" id="ARBA00022723"/>
    </source>
</evidence>
<evidence type="ECO:0000256" key="6">
    <source>
        <dbReference type="ARBA" id="ARBA00022679"/>
    </source>
</evidence>
<protein>
    <recommendedName>
        <fullName evidence="5 15">Pyruvate kinase</fullName>
        <ecNumber evidence="4 15">2.7.1.40</ecNumber>
    </recommendedName>
</protein>
<evidence type="ECO:0000256" key="4">
    <source>
        <dbReference type="ARBA" id="ARBA00012142"/>
    </source>
</evidence>
<dbReference type="InterPro" id="IPR040442">
    <property type="entry name" value="Pyrv_kinase-like_dom_sf"/>
</dbReference>
<dbReference type="Gene3D" id="2.40.33.10">
    <property type="entry name" value="PK beta-barrel domain-like"/>
    <property type="match status" value="1"/>
</dbReference>
<dbReference type="NCBIfam" id="TIGR01064">
    <property type="entry name" value="pyruv_kin"/>
    <property type="match status" value="1"/>
</dbReference>
<dbReference type="EC" id="2.7.1.40" evidence="4 15"/>
<keyword evidence="7" id="KW-0479">Metal-binding</keyword>
<evidence type="ECO:0000256" key="2">
    <source>
        <dbReference type="ARBA" id="ARBA00004997"/>
    </source>
</evidence>
<dbReference type="Gene3D" id="3.40.1380.20">
    <property type="entry name" value="Pyruvate kinase, C-terminal domain"/>
    <property type="match status" value="1"/>
</dbReference>
<keyword evidence="11 16" id="KW-0460">Magnesium</keyword>
<evidence type="ECO:0000313" key="19">
    <source>
        <dbReference type="EMBL" id="MBK6089942.1"/>
    </source>
</evidence>
<keyword evidence="20" id="KW-1185">Reference proteome</keyword>
<dbReference type="InterPro" id="IPR015795">
    <property type="entry name" value="Pyrv_Knase_C"/>
</dbReference>
<keyword evidence="14 19" id="KW-0670">Pyruvate</keyword>
<feature type="domain" description="Pyruvate kinase barrel" evidence="17">
    <location>
        <begin position="1"/>
        <end position="328"/>
    </location>
</feature>
<dbReference type="InterPro" id="IPR018209">
    <property type="entry name" value="Pyrv_Knase_AS"/>
</dbReference>
<dbReference type="PRINTS" id="PR01050">
    <property type="entry name" value="PYRUVTKNASE"/>
</dbReference>
<dbReference type="InterPro" id="IPR015793">
    <property type="entry name" value="Pyrv_Knase_brl"/>
</dbReference>
<dbReference type="Pfam" id="PF00224">
    <property type="entry name" value="PK"/>
    <property type="match status" value="1"/>
</dbReference>
<dbReference type="GO" id="GO:0005524">
    <property type="term" value="F:ATP binding"/>
    <property type="evidence" value="ECO:0007669"/>
    <property type="project" value="UniProtKB-KW"/>
</dbReference>
<keyword evidence="9 16" id="KW-0418">Kinase</keyword>
<dbReference type="InterPro" id="IPR015806">
    <property type="entry name" value="Pyrv_Knase_insert_dom_sf"/>
</dbReference>
<keyword evidence="13 16" id="KW-0324">Glycolysis</keyword>
<evidence type="ECO:0000256" key="1">
    <source>
        <dbReference type="ARBA" id="ARBA00001958"/>
    </source>
</evidence>
<dbReference type="InterPro" id="IPR011037">
    <property type="entry name" value="Pyrv_Knase-like_insert_dom_sf"/>
</dbReference>
<keyword evidence="8" id="KW-0547">Nucleotide-binding</keyword>
<comment type="cofactor">
    <cofactor evidence="1">
        <name>K(+)</name>
        <dbReference type="ChEBI" id="CHEBI:29103"/>
    </cofactor>
</comment>
<reference evidence="19" key="1">
    <citation type="submission" date="2021-01" db="EMBL/GenBank/DDBJ databases">
        <title>Genome public.</title>
        <authorList>
            <person name="Liu C."/>
            <person name="Sun Q."/>
        </authorList>
    </citation>
    <scope>NUCLEOTIDE SEQUENCE</scope>
    <source>
        <strain evidence="19">M6</strain>
    </source>
</reference>
<evidence type="ECO:0000256" key="10">
    <source>
        <dbReference type="ARBA" id="ARBA00022840"/>
    </source>
</evidence>
<comment type="pathway">
    <text evidence="2 16">Carbohydrate degradation; glycolysis; pyruvate from D-glyceraldehyde 3-phosphate: step 5/5.</text>
</comment>
<dbReference type="PROSITE" id="PS00110">
    <property type="entry name" value="PYRUVATE_KINASE"/>
    <property type="match status" value="1"/>
</dbReference>
<evidence type="ECO:0000259" key="17">
    <source>
        <dbReference type="Pfam" id="PF00224"/>
    </source>
</evidence>
<evidence type="ECO:0000256" key="8">
    <source>
        <dbReference type="ARBA" id="ARBA00022741"/>
    </source>
</evidence>
<organism evidence="19 20">
    <name type="scientific">Ruminococcus difficilis</name>
    <dbReference type="NCBI Taxonomy" id="2763069"/>
    <lineage>
        <taxon>Bacteria</taxon>
        <taxon>Bacillati</taxon>
        <taxon>Bacillota</taxon>
        <taxon>Clostridia</taxon>
        <taxon>Eubacteriales</taxon>
        <taxon>Oscillospiraceae</taxon>
        <taxon>Ruminococcus</taxon>
    </lineage>
</organism>
<gene>
    <name evidence="19" type="primary">pyk</name>
    <name evidence="19" type="ORF">JKK62_15055</name>
</gene>
<dbReference type="PANTHER" id="PTHR11817">
    <property type="entry name" value="PYRUVATE KINASE"/>
    <property type="match status" value="1"/>
</dbReference>
<comment type="similarity">
    <text evidence="3 16">Belongs to the pyruvate kinase family.</text>
</comment>
<dbReference type="Gene3D" id="3.20.20.60">
    <property type="entry name" value="Phosphoenolpyruvate-binding domains"/>
    <property type="match status" value="1"/>
</dbReference>
<dbReference type="NCBIfam" id="NF004491">
    <property type="entry name" value="PRK05826.1"/>
    <property type="match status" value="1"/>
</dbReference>
<dbReference type="GO" id="GO:0030955">
    <property type="term" value="F:potassium ion binding"/>
    <property type="evidence" value="ECO:0007669"/>
    <property type="project" value="UniProtKB-UniRule"/>
</dbReference>
<dbReference type="FunFam" id="2.40.33.10:FF:000001">
    <property type="entry name" value="Pyruvate kinase"/>
    <property type="match status" value="1"/>
</dbReference>
<dbReference type="InterPro" id="IPR036918">
    <property type="entry name" value="Pyrv_Knase_C_sf"/>
</dbReference>
<dbReference type="NCBIfam" id="NF004978">
    <property type="entry name" value="PRK06354.1"/>
    <property type="match status" value="1"/>
</dbReference>
<evidence type="ECO:0000256" key="12">
    <source>
        <dbReference type="ARBA" id="ARBA00022958"/>
    </source>
</evidence>
<evidence type="ECO:0000256" key="5">
    <source>
        <dbReference type="ARBA" id="ARBA00018587"/>
    </source>
</evidence>
<dbReference type="Pfam" id="PF02887">
    <property type="entry name" value="PK_C"/>
    <property type="match status" value="1"/>
</dbReference>
<evidence type="ECO:0000256" key="16">
    <source>
        <dbReference type="RuleBase" id="RU000504"/>
    </source>
</evidence>
<dbReference type="EMBL" id="JAEQMG010000163">
    <property type="protein sequence ID" value="MBK6089942.1"/>
    <property type="molecule type" value="Genomic_DNA"/>
</dbReference>
<dbReference type="InterPro" id="IPR015813">
    <property type="entry name" value="Pyrv/PenolPyrv_kinase-like_dom"/>
</dbReference>
<feature type="domain" description="Pyruvate kinase C-terminal" evidence="18">
    <location>
        <begin position="362"/>
        <end position="474"/>
    </location>
</feature>
<dbReference type="SUPFAM" id="SSF50800">
    <property type="entry name" value="PK beta-barrel domain-like"/>
    <property type="match status" value="1"/>
</dbReference>
<dbReference type="Proteomes" id="UP000633365">
    <property type="component" value="Unassembled WGS sequence"/>
</dbReference>
<sequence>MRMTKIVCTIGPACDNVDTLVKMIDAGMNVARFNMSHGEYDEMAKRFNTVKKAIAKSGKTVALLLDTKGPEIRVGTFAEGAVILEEGQVYRLYSSEGHGDNEGVSLSYPKLIDIFRRDNTSIGRVILFDDGKISARVESVEEDCIVTRILTGGRLSNRKSINIPGYSINMPYISQRDRADIEFGLKMGVNVIAASFVRSADDVIKLRDYIDSLGGEDVEIISKIENQSGVDDIDRIIEVSNGVMVARGDMGVEIPFIKLPEIQKMIIRKCVLAGKYVITATQMLDSMTTNIRPTRAEISDVANAVYDGTSAVMLSGESAAGMYPVESVAALNDICTEAEKYENLMLLRGASATQTDMTAFRENICEAAKTVAENIGAKAIIAESKTGAVARAMARCRPSCPIIAVVTGEQVCCKLCLSWGVVPVLGKEKKTSDEITLQAVEKALHTGIVEKGDTVVIISSNKTVPTSGTDTLNIRIV</sequence>
<comment type="catalytic activity">
    <reaction evidence="16">
        <text>pyruvate + ATP = phosphoenolpyruvate + ADP + H(+)</text>
        <dbReference type="Rhea" id="RHEA:18157"/>
        <dbReference type="ChEBI" id="CHEBI:15361"/>
        <dbReference type="ChEBI" id="CHEBI:15378"/>
        <dbReference type="ChEBI" id="CHEBI:30616"/>
        <dbReference type="ChEBI" id="CHEBI:58702"/>
        <dbReference type="ChEBI" id="CHEBI:456216"/>
        <dbReference type="EC" id="2.7.1.40"/>
    </reaction>
</comment>
<name>A0A935C560_9FIRM</name>
<keyword evidence="6 16" id="KW-0808">Transferase</keyword>
<keyword evidence="10" id="KW-0067">ATP-binding</keyword>
<evidence type="ECO:0000259" key="18">
    <source>
        <dbReference type="Pfam" id="PF02887"/>
    </source>
</evidence>
<evidence type="ECO:0000256" key="11">
    <source>
        <dbReference type="ARBA" id="ARBA00022842"/>
    </source>
</evidence>
<dbReference type="SUPFAM" id="SSF51621">
    <property type="entry name" value="Phosphoenolpyruvate/pyruvate domain"/>
    <property type="match status" value="1"/>
</dbReference>
<dbReference type="InterPro" id="IPR001697">
    <property type="entry name" value="Pyr_Knase"/>
</dbReference>
<comment type="caution">
    <text evidence="19">The sequence shown here is derived from an EMBL/GenBank/DDBJ whole genome shotgun (WGS) entry which is preliminary data.</text>
</comment>
<dbReference type="RefSeq" id="WP_201428633.1">
    <property type="nucleotide sequence ID" value="NZ_JAEQMG010000163.1"/>
</dbReference>
<evidence type="ECO:0000313" key="20">
    <source>
        <dbReference type="Proteomes" id="UP000633365"/>
    </source>
</evidence>
<evidence type="ECO:0000256" key="13">
    <source>
        <dbReference type="ARBA" id="ARBA00023152"/>
    </source>
</evidence>
<dbReference type="GO" id="GO:0000287">
    <property type="term" value="F:magnesium ion binding"/>
    <property type="evidence" value="ECO:0007669"/>
    <property type="project" value="UniProtKB-UniRule"/>
</dbReference>
<evidence type="ECO:0000256" key="15">
    <source>
        <dbReference type="NCBIfam" id="TIGR01064"/>
    </source>
</evidence>
<evidence type="ECO:0000256" key="14">
    <source>
        <dbReference type="ARBA" id="ARBA00023317"/>
    </source>
</evidence>
<evidence type="ECO:0000256" key="3">
    <source>
        <dbReference type="ARBA" id="ARBA00008663"/>
    </source>
</evidence>
<dbReference type="SUPFAM" id="SSF52935">
    <property type="entry name" value="PK C-terminal domain-like"/>
    <property type="match status" value="1"/>
</dbReference>
<dbReference type="AlphaFoldDB" id="A0A935C560"/>
<keyword evidence="12" id="KW-0630">Potassium</keyword>
<dbReference type="GO" id="GO:0016301">
    <property type="term" value="F:kinase activity"/>
    <property type="evidence" value="ECO:0007669"/>
    <property type="project" value="UniProtKB-KW"/>
</dbReference>
<dbReference type="GO" id="GO:0004743">
    <property type="term" value="F:pyruvate kinase activity"/>
    <property type="evidence" value="ECO:0007669"/>
    <property type="project" value="UniProtKB-UniRule"/>
</dbReference>